<organism evidence="1 2">
    <name type="scientific">Sorangium cellulosum (strain So ce56)</name>
    <name type="common">Polyangium cellulosum (strain So ce56)</name>
    <dbReference type="NCBI Taxonomy" id="448385"/>
    <lineage>
        <taxon>Bacteria</taxon>
        <taxon>Pseudomonadati</taxon>
        <taxon>Myxococcota</taxon>
        <taxon>Polyangia</taxon>
        <taxon>Polyangiales</taxon>
        <taxon>Polyangiaceae</taxon>
        <taxon>Sorangium</taxon>
    </lineage>
</organism>
<dbReference type="SUPFAM" id="SSF53901">
    <property type="entry name" value="Thiolase-like"/>
    <property type="match status" value="1"/>
</dbReference>
<gene>
    <name evidence="1" type="ordered locus">sce7459</name>
</gene>
<evidence type="ECO:0008006" key="3">
    <source>
        <dbReference type="Google" id="ProtNLM"/>
    </source>
</evidence>
<name>A9EZE8_SORC5</name>
<reference evidence="1 2" key="1">
    <citation type="journal article" date="2007" name="Nat. Biotechnol.">
        <title>Complete genome sequence of the myxobacterium Sorangium cellulosum.</title>
        <authorList>
            <person name="Schneiker S."/>
            <person name="Perlova O."/>
            <person name="Kaiser O."/>
            <person name="Gerth K."/>
            <person name="Alici A."/>
            <person name="Altmeyer M.O."/>
            <person name="Bartels D."/>
            <person name="Bekel T."/>
            <person name="Beyer S."/>
            <person name="Bode E."/>
            <person name="Bode H.B."/>
            <person name="Bolten C.J."/>
            <person name="Choudhuri J.V."/>
            <person name="Doss S."/>
            <person name="Elnakady Y.A."/>
            <person name="Frank B."/>
            <person name="Gaigalat L."/>
            <person name="Goesmann A."/>
            <person name="Groeger C."/>
            <person name="Gross F."/>
            <person name="Jelsbak L."/>
            <person name="Jelsbak L."/>
            <person name="Kalinowski J."/>
            <person name="Kegler C."/>
            <person name="Knauber T."/>
            <person name="Konietzny S."/>
            <person name="Kopp M."/>
            <person name="Krause L."/>
            <person name="Krug D."/>
            <person name="Linke B."/>
            <person name="Mahmud T."/>
            <person name="Martinez-Arias R."/>
            <person name="McHardy A.C."/>
            <person name="Merai M."/>
            <person name="Meyer F."/>
            <person name="Mormann S."/>
            <person name="Munoz-Dorado J."/>
            <person name="Perez J."/>
            <person name="Pradella S."/>
            <person name="Rachid S."/>
            <person name="Raddatz G."/>
            <person name="Rosenau F."/>
            <person name="Rueckert C."/>
            <person name="Sasse F."/>
            <person name="Scharfe M."/>
            <person name="Schuster S.C."/>
            <person name="Suen G."/>
            <person name="Treuner-Lange A."/>
            <person name="Velicer G.J."/>
            <person name="Vorholter F.-J."/>
            <person name="Weissman K.J."/>
            <person name="Welch R.D."/>
            <person name="Wenzel S.C."/>
            <person name="Whitworth D.E."/>
            <person name="Wilhelm S."/>
            <person name="Wittmann C."/>
            <person name="Bloecker H."/>
            <person name="Puehler A."/>
            <person name="Mueller R."/>
        </authorList>
    </citation>
    <scope>NUCLEOTIDE SEQUENCE [LARGE SCALE GENOMIC DNA]</scope>
    <source>
        <strain evidence="2">So ce56</strain>
    </source>
</reference>
<dbReference type="Proteomes" id="UP000002139">
    <property type="component" value="Chromosome"/>
</dbReference>
<dbReference type="KEGG" id="scl:sce7459"/>
<dbReference type="AlphaFoldDB" id="A9EZE8"/>
<protein>
    <recommendedName>
        <fullName evidence="3">Beta-ketoacyl synthase N-terminal domain-containing protein</fullName>
    </recommendedName>
</protein>
<keyword evidence="2" id="KW-1185">Reference proteome</keyword>
<dbReference type="OrthoDB" id="5506618at2"/>
<evidence type="ECO:0000313" key="1">
    <source>
        <dbReference type="EMBL" id="CAN97628.1"/>
    </source>
</evidence>
<dbReference type="InterPro" id="IPR016039">
    <property type="entry name" value="Thiolase-like"/>
</dbReference>
<dbReference type="EMBL" id="AM746676">
    <property type="protein sequence ID" value="CAN97628.1"/>
    <property type="molecule type" value="Genomic_DNA"/>
</dbReference>
<dbReference type="BioCyc" id="SCEL448385:SCE_RS38230-MONOMER"/>
<dbReference type="RefSeq" id="WP_012240067.1">
    <property type="nucleotide sequence ID" value="NC_010162.1"/>
</dbReference>
<dbReference type="GO" id="GO:0016746">
    <property type="term" value="F:acyltransferase activity"/>
    <property type="evidence" value="ECO:0007669"/>
    <property type="project" value="InterPro"/>
</dbReference>
<evidence type="ECO:0000313" key="2">
    <source>
        <dbReference type="Proteomes" id="UP000002139"/>
    </source>
</evidence>
<dbReference type="STRING" id="448385.sce7459"/>
<accession>A9EZE8</accession>
<sequence>MKLTVLGLGLISPAGASARDHVFFPRAGAPPPPPSPFVGPDGRRIDARYCPWIRPSQADAGRLLALARGAVAEALAVVPADEAAGIPRFVVTPAPRPGLPEGALSELARALGPAAQRFAGAAGAFAALARIAELLAGGAGGAALLVGVDSYAGVDALAERRRRPESPWLLAPPPPSEGAGALLVASAEQASRWGAAAVGEIVASRHAPGRATDEDDEPVDAVAMTALLRGLPAAAGPIQAVFGQGRAGALRCREWQFTTARCAERLSPSYFDRCLEAEIGELGAAAGVMGLACAFATLRHGAAPAEAGRSFVAWAISRDGTRGIALGAAARTGAGKVAAGAEGALPVMMPLSGAVIARQVEREAFVPPPVEAEEPGDEAWLEEGAGEVGAAAATIGAAAVAAAAVAAANDVAPALPELPRESAPAPAVRLDAGRVTEVTLAGFYASVVDHCAELVAALARDRVEGRRSWLPEAEPRMLRQIDAIVAAGPRALIEVAAFWERWMDDPWKSFAGAISLAAFAGDDALAAIHRAAHLLPQDAEDHAIAVAEALALVERPGLAGLARALSASAHPIARAAGVNLRSMRGELPVEGIGAALADEHDAVVRAGIWACERLPSAQRARFVERLRELCGGASPAVAWSAARVLVIGGEVELVRDEALSARLGLYATELFALAGEPGDWPRLESLLGRHRPTRAALSAVARFGCPASAGWMIQRLDDEALADDAAEALRTLFGPVVEEARELEAGAWREAIAAQRLDPRGRYRGGRALSTAVAAEECASGRLSRVAVEARVDELRARLRLPDAVDVSGFWARAEANLAAFLKMARSRG</sequence>
<dbReference type="HOGENOM" id="CLU_341918_0_0_7"/>
<proteinExistence type="predicted"/>